<accession>A0A917Z919</accession>
<name>A0A917Z919_9ACTN</name>
<dbReference type="PANTHER" id="PTHR46268:SF6">
    <property type="entry name" value="UNIVERSAL STRESS PROTEIN UP12"/>
    <property type="match status" value="1"/>
</dbReference>
<dbReference type="InterPro" id="IPR014729">
    <property type="entry name" value="Rossmann-like_a/b/a_fold"/>
</dbReference>
<reference evidence="3" key="2">
    <citation type="submission" date="2020-09" db="EMBL/GenBank/DDBJ databases">
        <authorList>
            <person name="Sun Q."/>
            <person name="Zhou Y."/>
        </authorList>
    </citation>
    <scope>NUCLEOTIDE SEQUENCE</scope>
    <source>
        <strain evidence="3">CGMCC 4.7368</strain>
    </source>
</reference>
<feature type="domain" description="UspA" evidence="2">
    <location>
        <begin position="149"/>
        <end position="284"/>
    </location>
</feature>
<dbReference type="EMBL" id="BMNH01000025">
    <property type="protein sequence ID" value="GGO78388.1"/>
    <property type="molecule type" value="Genomic_DNA"/>
</dbReference>
<comment type="similarity">
    <text evidence="1">Belongs to the universal stress protein A family.</text>
</comment>
<sequence>MEVEGPIVEESVMAGRIVVGVDGSAPATAAVEWAAADARHRALGLRIVHVCEPWHADGATEHCARTLETAAAHAGDLAPDVELSTELLHGGVAGALVAESATADSVVLGSRGHGGFTGMVLGSIGMAVAGHAAGPVVIVRGPAVVTHGRIVIGYDGSEPSVAAMAYAIEQTRSRDAQLHVVYAWQLPVYSPYAVAFSDLLQEAFQQQAQAARERLIPWREANPDVLITDEQLCEHPVSALIKAAATADLVVVGSRGLGGFASAVLGSVSHGVLHHVSRPVAVVRPREEAS</sequence>
<dbReference type="Gene3D" id="3.40.50.620">
    <property type="entry name" value="HUPs"/>
    <property type="match status" value="2"/>
</dbReference>
<gene>
    <name evidence="3" type="ORF">GCM10012289_60250</name>
</gene>
<comment type="caution">
    <text evidence="3">The sequence shown here is derived from an EMBL/GenBank/DDBJ whole genome shotgun (WGS) entry which is preliminary data.</text>
</comment>
<evidence type="ECO:0000256" key="1">
    <source>
        <dbReference type="ARBA" id="ARBA00008791"/>
    </source>
</evidence>
<keyword evidence="4" id="KW-1185">Reference proteome</keyword>
<reference evidence="3" key="1">
    <citation type="journal article" date="2014" name="Int. J. Syst. Evol. Microbiol.">
        <title>Complete genome sequence of Corynebacterium casei LMG S-19264T (=DSM 44701T), isolated from a smear-ripened cheese.</title>
        <authorList>
            <consortium name="US DOE Joint Genome Institute (JGI-PGF)"/>
            <person name="Walter F."/>
            <person name="Albersmeier A."/>
            <person name="Kalinowski J."/>
            <person name="Ruckert C."/>
        </authorList>
    </citation>
    <scope>NUCLEOTIDE SEQUENCE</scope>
    <source>
        <strain evidence="3">CGMCC 4.7368</strain>
    </source>
</reference>
<evidence type="ECO:0000259" key="2">
    <source>
        <dbReference type="Pfam" id="PF00582"/>
    </source>
</evidence>
<evidence type="ECO:0000313" key="4">
    <source>
        <dbReference type="Proteomes" id="UP000646523"/>
    </source>
</evidence>
<evidence type="ECO:0000313" key="3">
    <source>
        <dbReference type="EMBL" id="GGO78388.1"/>
    </source>
</evidence>
<dbReference type="PRINTS" id="PR01438">
    <property type="entry name" value="UNVRSLSTRESS"/>
</dbReference>
<organism evidence="3 4">
    <name type="scientific">Nonomuraea cavernae</name>
    <dbReference type="NCBI Taxonomy" id="2045107"/>
    <lineage>
        <taxon>Bacteria</taxon>
        <taxon>Bacillati</taxon>
        <taxon>Actinomycetota</taxon>
        <taxon>Actinomycetes</taxon>
        <taxon>Streptosporangiales</taxon>
        <taxon>Streptosporangiaceae</taxon>
        <taxon>Nonomuraea</taxon>
    </lineage>
</organism>
<protein>
    <recommendedName>
        <fullName evidence="2">UspA domain-containing protein</fullName>
    </recommendedName>
</protein>
<dbReference type="InterPro" id="IPR006016">
    <property type="entry name" value="UspA"/>
</dbReference>
<feature type="domain" description="UspA" evidence="2">
    <location>
        <begin position="13"/>
        <end position="140"/>
    </location>
</feature>
<dbReference type="AlphaFoldDB" id="A0A917Z919"/>
<dbReference type="PANTHER" id="PTHR46268">
    <property type="entry name" value="STRESS RESPONSE PROTEIN NHAX"/>
    <property type="match status" value="1"/>
</dbReference>
<dbReference type="Pfam" id="PF00582">
    <property type="entry name" value="Usp"/>
    <property type="match status" value="2"/>
</dbReference>
<dbReference type="InterPro" id="IPR006015">
    <property type="entry name" value="Universal_stress_UspA"/>
</dbReference>
<proteinExistence type="inferred from homology"/>
<dbReference type="Proteomes" id="UP000646523">
    <property type="component" value="Unassembled WGS sequence"/>
</dbReference>
<dbReference type="SUPFAM" id="SSF52402">
    <property type="entry name" value="Adenine nucleotide alpha hydrolases-like"/>
    <property type="match status" value="2"/>
</dbReference>